<dbReference type="InterPro" id="IPR017972">
    <property type="entry name" value="Cyt_P450_CS"/>
</dbReference>
<accession>A0A926KQH6</accession>
<dbReference type="GO" id="GO:0004497">
    <property type="term" value="F:monooxygenase activity"/>
    <property type="evidence" value="ECO:0007669"/>
    <property type="project" value="UniProtKB-KW"/>
</dbReference>
<dbReference type="AlphaFoldDB" id="A0A926KQH6"/>
<dbReference type="Gene3D" id="1.10.630.10">
    <property type="entry name" value="Cytochrome P450"/>
    <property type="match status" value="1"/>
</dbReference>
<evidence type="ECO:0000256" key="4">
    <source>
        <dbReference type="ARBA" id="ARBA00023002"/>
    </source>
</evidence>
<evidence type="ECO:0000256" key="6">
    <source>
        <dbReference type="ARBA" id="ARBA00023033"/>
    </source>
</evidence>
<dbReference type="RefSeq" id="WP_188175227.1">
    <property type="nucleotide sequence ID" value="NZ_JACVVD010000004.1"/>
</dbReference>
<evidence type="ECO:0000256" key="7">
    <source>
        <dbReference type="PIRSR" id="PIRSR602401-1"/>
    </source>
</evidence>
<dbReference type="Pfam" id="PF00067">
    <property type="entry name" value="p450"/>
    <property type="match status" value="1"/>
</dbReference>
<dbReference type="InterPro" id="IPR050196">
    <property type="entry name" value="Cytochrome_P450_Monoox"/>
</dbReference>
<dbReference type="EMBL" id="JACVVD010000004">
    <property type="protein sequence ID" value="MBD0381453.1"/>
    <property type="molecule type" value="Genomic_DNA"/>
</dbReference>
<dbReference type="Proteomes" id="UP000650466">
    <property type="component" value="Unassembled WGS sequence"/>
</dbReference>
<dbReference type="PANTHER" id="PTHR24291">
    <property type="entry name" value="CYTOCHROME P450 FAMILY 4"/>
    <property type="match status" value="1"/>
</dbReference>
<evidence type="ECO:0000256" key="8">
    <source>
        <dbReference type="RuleBase" id="RU000461"/>
    </source>
</evidence>
<keyword evidence="3 7" id="KW-0479">Metal-binding</keyword>
<evidence type="ECO:0000256" key="2">
    <source>
        <dbReference type="ARBA" id="ARBA00022617"/>
    </source>
</evidence>
<dbReference type="InterPro" id="IPR036396">
    <property type="entry name" value="Cyt_P450_sf"/>
</dbReference>
<organism evidence="9 10">
    <name type="scientific">Paenibacillus sedimenti</name>
    <dbReference type="NCBI Taxonomy" id="2770274"/>
    <lineage>
        <taxon>Bacteria</taxon>
        <taxon>Bacillati</taxon>
        <taxon>Bacillota</taxon>
        <taxon>Bacilli</taxon>
        <taxon>Bacillales</taxon>
        <taxon>Paenibacillaceae</taxon>
        <taxon>Paenibacillus</taxon>
    </lineage>
</organism>
<comment type="similarity">
    <text evidence="1 8">Belongs to the cytochrome P450 family.</text>
</comment>
<evidence type="ECO:0000313" key="9">
    <source>
        <dbReference type="EMBL" id="MBD0381453.1"/>
    </source>
</evidence>
<dbReference type="InterPro" id="IPR001128">
    <property type="entry name" value="Cyt_P450"/>
</dbReference>
<dbReference type="PANTHER" id="PTHR24291:SF50">
    <property type="entry name" value="BIFUNCTIONAL ALBAFLAVENONE MONOOXYGENASE_TERPENE SYNTHASE"/>
    <property type="match status" value="1"/>
</dbReference>
<feature type="binding site" description="axial binding residue" evidence="7">
    <location>
        <position position="403"/>
    </location>
    <ligand>
        <name>heme</name>
        <dbReference type="ChEBI" id="CHEBI:30413"/>
    </ligand>
    <ligandPart>
        <name>Fe</name>
        <dbReference type="ChEBI" id="CHEBI:18248"/>
    </ligandPart>
</feature>
<evidence type="ECO:0000313" key="10">
    <source>
        <dbReference type="Proteomes" id="UP000650466"/>
    </source>
</evidence>
<dbReference type="PRINTS" id="PR00463">
    <property type="entry name" value="EP450I"/>
</dbReference>
<sequence>MTNQGTNVPGPKPIPFLGNLMDVGANPLRFFESCAETYGPVVKVSLEKGRDTYILSRPEHIQYVLNHTQRTFTKGYHRDRILSMVLGNGLVTSEGSFWLRQRRLSQPAFHQHRIEKYASIMTQFTERMLLNWQHGETRDIHEDVMQCTMEIVGKALFDVDLHTAYEGSNQVGVALDQVFHEYVKQYTSVSRRLLEMVPISLPLPGNSKLKKSVDKLDQIIYDIIEQRKKENHDHGDLLSMLLLARDDDGTGMSNEQLRDEVMTLFLAGHETTANLLSWTFYLLAQHPSVEERLVKELDNVLDGRAPSFTDISELRYTQAIIKESMRLYPPVWLITREPMEDVWIDEYCLPAGCEIALSQWVMHRHPDYFNDPKSFMPDRWSQEFEKSLPPYVYFPFGAGPRICIGNNFAMMEATLLLAAIVQKFHFVLDKTHQVILEPSITLRPQKGIYVQVEKRIGEIEG</sequence>
<keyword evidence="5 7" id="KW-0408">Iron</keyword>
<evidence type="ECO:0000256" key="1">
    <source>
        <dbReference type="ARBA" id="ARBA00010617"/>
    </source>
</evidence>
<dbReference type="SUPFAM" id="SSF48264">
    <property type="entry name" value="Cytochrome P450"/>
    <property type="match status" value="1"/>
</dbReference>
<dbReference type="PROSITE" id="PS00086">
    <property type="entry name" value="CYTOCHROME_P450"/>
    <property type="match status" value="1"/>
</dbReference>
<evidence type="ECO:0000256" key="5">
    <source>
        <dbReference type="ARBA" id="ARBA00023004"/>
    </source>
</evidence>
<proteinExistence type="inferred from homology"/>
<keyword evidence="10" id="KW-1185">Reference proteome</keyword>
<keyword evidence="6 8" id="KW-0503">Monooxygenase</keyword>
<dbReference type="PRINTS" id="PR00385">
    <property type="entry name" value="P450"/>
</dbReference>
<name>A0A926KQH6_9BACL</name>
<dbReference type="GO" id="GO:0020037">
    <property type="term" value="F:heme binding"/>
    <property type="evidence" value="ECO:0007669"/>
    <property type="project" value="InterPro"/>
</dbReference>
<comment type="caution">
    <text evidence="9">The sequence shown here is derived from an EMBL/GenBank/DDBJ whole genome shotgun (WGS) entry which is preliminary data.</text>
</comment>
<protein>
    <submittedName>
        <fullName evidence="9">Cytochrome P450</fullName>
    </submittedName>
</protein>
<dbReference type="InterPro" id="IPR002401">
    <property type="entry name" value="Cyt_P450_E_grp-I"/>
</dbReference>
<keyword evidence="4 8" id="KW-0560">Oxidoreductase</keyword>
<reference evidence="9" key="1">
    <citation type="submission" date="2020-09" db="EMBL/GenBank/DDBJ databases">
        <title>Draft Genome Sequence of Paenibacillus sp. WST5.</title>
        <authorList>
            <person name="Bao Z."/>
        </authorList>
    </citation>
    <scope>NUCLEOTIDE SEQUENCE</scope>
    <source>
        <strain evidence="9">WST5</strain>
    </source>
</reference>
<dbReference type="CDD" id="cd20620">
    <property type="entry name" value="CYP132-like"/>
    <property type="match status" value="1"/>
</dbReference>
<gene>
    <name evidence="9" type="ORF">ICC18_15100</name>
</gene>
<dbReference type="GO" id="GO:0016705">
    <property type="term" value="F:oxidoreductase activity, acting on paired donors, with incorporation or reduction of molecular oxygen"/>
    <property type="evidence" value="ECO:0007669"/>
    <property type="project" value="InterPro"/>
</dbReference>
<dbReference type="GO" id="GO:0005506">
    <property type="term" value="F:iron ion binding"/>
    <property type="evidence" value="ECO:0007669"/>
    <property type="project" value="InterPro"/>
</dbReference>
<keyword evidence="2 7" id="KW-0349">Heme</keyword>
<evidence type="ECO:0000256" key="3">
    <source>
        <dbReference type="ARBA" id="ARBA00022723"/>
    </source>
</evidence>
<comment type="cofactor">
    <cofactor evidence="7">
        <name>heme</name>
        <dbReference type="ChEBI" id="CHEBI:30413"/>
    </cofactor>
</comment>